<keyword evidence="1" id="KW-1133">Transmembrane helix</keyword>
<evidence type="ECO:0000313" key="2">
    <source>
        <dbReference type="EMBL" id="KAL2037063.1"/>
    </source>
</evidence>
<keyword evidence="1" id="KW-0472">Membrane</keyword>
<keyword evidence="1" id="KW-0812">Transmembrane</keyword>
<keyword evidence="3" id="KW-1185">Reference proteome</keyword>
<name>A0ABR3ZUW3_9LECA</name>
<organism evidence="2 3">
    <name type="scientific">Stereocaulon virgatum</name>
    <dbReference type="NCBI Taxonomy" id="373712"/>
    <lineage>
        <taxon>Eukaryota</taxon>
        <taxon>Fungi</taxon>
        <taxon>Dikarya</taxon>
        <taxon>Ascomycota</taxon>
        <taxon>Pezizomycotina</taxon>
        <taxon>Lecanoromycetes</taxon>
        <taxon>OSLEUM clade</taxon>
        <taxon>Lecanoromycetidae</taxon>
        <taxon>Lecanorales</taxon>
        <taxon>Lecanorineae</taxon>
        <taxon>Stereocaulaceae</taxon>
        <taxon>Stereocaulon</taxon>
    </lineage>
</organism>
<proteinExistence type="predicted"/>
<dbReference type="EMBL" id="JBEFKJ010000045">
    <property type="protein sequence ID" value="KAL2037063.1"/>
    <property type="molecule type" value="Genomic_DNA"/>
</dbReference>
<feature type="transmembrane region" description="Helical" evidence="1">
    <location>
        <begin position="74"/>
        <end position="96"/>
    </location>
</feature>
<protein>
    <submittedName>
        <fullName evidence="2">Uncharacterized protein</fullName>
    </submittedName>
</protein>
<accession>A0ABR3ZUW3</accession>
<reference evidence="2 3" key="1">
    <citation type="submission" date="2024-09" db="EMBL/GenBank/DDBJ databases">
        <title>Rethinking Asexuality: The Enigmatic Case of Functional Sexual Genes in Lepraria (Stereocaulaceae).</title>
        <authorList>
            <person name="Doellman M."/>
            <person name="Sun Y."/>
            <person name="Barcenas-Pena A."/>
            <person name="Lumbsch H.T."/>
            <person name="Grewe F."/>
        </authorList>
    </citation>
    <scope>NUCLEOTIDE SEQUENCE [LARGE SCALE GENOMIC DNA]</scope>
    <source>
        <strain evidence="2 3">Mercado 3170</strain>
    </source>
</reference>
<sequence length="268" mass="29938">MRWRLSAATYRRDMGQDPRPIAPYASITDMQVPCSVTIDFLPVVGFKSGTEDILPSQTMASHTWVNLSVRNCHCLFVLLFPVLVLASSSILMSSTVPITTYHSPFCYSHTSHHPGQRPNPDHCDEAVLSFRDSIPSRYMDPTFTRDPDKAKLPNIYLVPRKVIYRDCTVTVDLYRYREAMIDMEFFVSQGNMVIEDCLIKGAFNGGDIVVEGQLPGQAIKVSIGFSRTHLGRQSPEVALESSALIRRTSSKMPSTSVASEPVHPLRSL</sequence>
<gene>
    <name evidence="2" type="ORF">N7G274_010190</name>
</gene>
<evidence type="ECO:0000313" key="3">
    <source>
        <dbReference type="Proteomes" id="UP001590950"/>
    </source>
</evidence>
<evidence type="ECO:0000256" key="1">
    <source>
        <dbReference type="SAM" id="Phobius"/>
    </source>
</evidence>
<comment type="caution">
    <text evidence="2">The sequence shown here is derived from an EMBL/GenBank/DDBJ whole genome shotgun (WGS) entry which is preliminary data.</text>
</comment>
<dbReference type="Proteomes" id="UP001590950">
    <property type="component" value="Unassembled WGS sequence"/>
</dbReference>